<dbReference type="SUPFAM" id="SSF51556">
    <property type="entry name" value="Metallo-dependent hydrolases"/>
    <property type="match status" value="1"/>
</dbReference>
<dbReference type="InterPro" id="IPR006680">
    <property type="entry name" value="Amidohydro-rel"/>
</dbReference>
<reference evidence="2 3" key="1">
    <citation type="submission" date="2016-10" db="EMBL/GenBank/DDBJ databases">
        <authorList>
            <person name="de Groot N.N."/>
        </authorList>
    </citation>
    <scope>NUCLEOTIDE SEQUENCE [LARGE SCALE GENOMIC DNA]</scope>
    <source>
        <strain evidence="2 3">DSM 43794</strain>
    </source>
</reference>
<dbReference type="Gene3D" id="3.30.110.90">
    <property type="entry name" value="Amidohydrolase"/>
    <property type="match status" value="1"/>
</dbReference>
<dbReference type="Gene3D" id="2.30.40.10">
    <property type="entry name" value="Urease, subunit C, domain 1"/>
    <property type="match status" value="1"/>
</dbReference>
<proteinExistence type="predicted"/>
<dbReference type="PANTHER" id="PTHR43135:SF3">
    <property type="entry name" value="ALPHA-D-RIBOSE 1-METHYLPHOSPHONATE 5-TRIPHOSPHATE DIPHOSPHATASE"/>
    <property type="match status" value="1"/>
</dbReference>
<keyword evidence="3" id="KW-1185">Reference proteome</keyword>
<dbReference type="Pfam" id="PF01979">
    <property type="entry name" value="Amidohydro_1"/>
    <property type="match status" value="1"/>
</dbReference>
<dbReference type="Gene3D" id="1.20.58.520">
    <property type="entry name" value="Amidohydrolase"/>
    <property type="match status" value="1"/>
</dbReference>
<dbReference type="PANTHER" id="PTHR43135">
    <property type="entry name" value="ALPHA-D-RIBOSE 1-METHYLPHOSPHONATE 5-TRIPHOSPHATE DIPHOSPHATASE"/>
    <property type="match status" value="1"/>
</dbReference>
<evidence type="ECO:0000313" key="2">
    <source>
        <dbReference type="EMBL" id="SDR04029.1"/>
    </source>
</evidence>
<organism evidence="2 3">
    <name type="scientific">Thermostaphylospora chromogena</name>
    <dbReference type="NCBI Taxonomy" id="35622"/>
    <lineage>
        <taxon>Bacteria</taxon>
        <taxon>Bacillati</taxon>
        <taxon>Actinomycetota</taxon>
        <taxon>Actinomycetes</taxon>
        <taxon>Streptosporangiales</taxon>
        <taxon>Thermomonosporaceae</taxon>
        <taxon>Thermostaphylospora</taxon>
    </lineage>
</organism>
<gene>
    <name evidence="2" type="ORF">SAMN04489764_3162</name>
</gene>
<dbReference type="AlphaFoldDB" id="A0A1H1FTJ7"/>
<sequence length="547" mass="58381">MTAHQAFTITDVRVFDGRRVVDATHVRVAGGRVDALGNAAIVRAGDALVDGRGGTLLPGLIDAHVHLMPGCTRLAAAFGVTTLIDQFSKPEVIEPERAAVDASSRGTGPVRADMRTSGIGATAPNGHPTLAYAPFPYVTGPADAEPFVQERLAEGATHLKVIYDDGSGRMLDIPPLDVPTVEALVQAAHRHGLPVVAHVSTAAGAVTVARCGVDVLAHVPFDRMTDGEVRDVARTGVALIATLSIADGFPNRQGVMPLLAEPELAARLTPRWRRVLTAQARRWMPPSPPDGAAARDNTIALLESGVRVLAGTDAPNPGLVFGASLHRELRHLVRAGLRPVEALTAATSAAAEVFGLTDRGRLDVGARADLVLVEGDPTADITATQSVRHTWVAGRPVEPETYAGSPDERDGLAWLRENTEKILSGIREMWPGIPAPEDVTRDDGELLGRIVPTAGGWQATTPFGAPLGDVTTREEALDILHKTGLSVLAEPWWVLTLDDARWREAVLVEVRPGRVRLRWTDPMADQPPSGEWFSLDDVELSREPYPV</sequence>
<dbReference type="EMBL" id="FNKK01000002">
    <property type="protein sequence ID" value="SDR04029.1"/>
    <property type="molecule type" value="Genomic_DNA"/>
</dbReference>
<name>A0A1H1FTJ7_9ACTN</name>
<dbReference type="Proteomes" id="UP000217103">
    <property type="component" value="Unassembled WGS sequence"/>
</dbReference>
<dbReference type="OrthoDB" id="3514520at2"/>
<protein>
    <submittedName>
        <fullName evidence="2">Imidazolonepropionase</fullName>
    </submittedName>
</protein>
<dbReference type="GO" id="GO:0016810">
    <property type="term" value="F:hydrolase activity, acting on carbon-nitrogen (but not peptide) bonds"/>
    <property type="evidence" value="ECO:0007669"/>
    <property type="project" value="InterPro"/>
</dbReference>
<dbReference type="RefSeq" id="WP_093259717.1">
    <property type="nucleotide sequence ID" value="NZ_FNKK01000002.1"/>
</dbReference>
<dbReference type="Gene3D" id="3.40.50.10910">
    <property type="entry name" value="Amidohydrolase"/>
    <property type="match status" value="1"/>
</dbReference>
<dbReference type="InterPro" id="IPR032466">
    <property type="entry name" value="Metal_Hydrolase"/>
</dbReference>
<feature type="domain" description="Amidohydrolase-related" evidence="1">
    <location>
        <begin position="55"/>
        <end position="397"/>
    </location>
</feature>
<evidence type="ECO:0000259" key="1">
    <source>
        <dbReference type="Pfam" id="PF01979"/>
    </source>
</evidence>
<dbReference type="SUPFAM" id="SSF51338">
    <property type="entry name" value="Composite domain of metallo-dependent hydrolases"/>
    <property type="match status" value="1"/>
</dbReference>
<dbReference type="InterPro" id="IPR051781">
    <property type="entry name" value="Metallo-dep_Hydrolase"/>
</dbReference>
<accession>A0A1H1FTJ7</accession>
<dbReference type="STRING" id="35622.SAMN04489764_3162"/>
<evidence type="ECO:0000313" key="3">
    <source>
        <dbReference type="Proteomes" id="UP000217103"/>
    </source>
</evidence>
<dbReference type="InterPro" id="IPR011059">
    <property type="entry name" value="Metal-dep_hydrolase_composite"/>
</dbReference>